<evidence type="ECO:0000259" key="3">
    <source>
        <dbReference type="Pfam" id="PF09375"/>
    </source>
</evidence>
<organism evidence="4 5">
    <name type="scientific">Nemorincola caseinilytica</name>
    <dbReference type="NCBI Taxonomy" id="2054315"/>
    <lineage>
        <taxon>Bacteria</taxon>
        <taxon>Pseudomonadati</taxon>
        <taxon>Bacteroidota</taxon>
        <taxon>Chitinophagia</taxon>
        <taxon>Chitinophagales</taxon>
        <taxon>Chitinophagaceae</taxon>
        <taxon>Nemorincola</taxon>
    </lineage>
</organism>
<keyword evidence="2" id="KW-0732">Signal</keyword>
<dbReference type="CDD" id="cd14659">
    <property type="entry name" value="Imelysin-like_IPPA"/>
    <property type="match status" value="1"/>
</dbReference>
<reference evidence="5" key="1">
    <citation type="journal article" date="2019" name="Int. J. Syst. Evol. Microbiol.">
        <title>The Global Catalogue of Microorganisms (GCM) 10K type strain sequencing project: providing services to taxonomists for standard genome sequencing and annotation.</title>
        <authorList>
            <consortium name="The Broad Institute Genomics Platform"/>
            <consortium name="The Broad Institute Genome Sequencing Center for Infectious Disease"/>
            <person name="Wu L."/>
            <person name="Ma J."/>
        </authorList>
    </citation>
    <scope>NUCLEOTIDE SEQUENCE [LARGE SCALE GENOMIC DNA]</scope>
    <source>
        <strain evidence="5">JCM 32105</strain>
    </source>
</reference>
<gene>
    <name evidence="4" type="ORF">GCM10023093_03080</name>
</gene>
<dbReference type="Pfam" id="PF09375">
    <property type="entry name" value="Peptidase_M75"/>
    <property type="match status" value="1"/>
</dbReference>
<dbReference type="InterPro" id="IPR018976">
    <property type="entry name" value="Imelysin-like"/>
</dbReference>
<dbReference type="InterPro" id="IPR034984">
    <property type="entry name" value="Imelysin-like_IPPA"/>
</dbReference>
<evidence type="ECO:0000256" key="1">
    <source>
        <dbReference type="ARBA" id="ARBA00004196"/>
    </source>
</evidence>
<sequence>MAAAVAVILSVAGCNKDKDKDNDTSVDFDRAAMLTNYADNYVIPAYADMAGKLTTLRTKIDEFAAAPDTTKLIAARTAWKEAYLTWQGVEVLEFGPEASISLRDFLNIYPVSVTKVNTNITSGSYDLEQFGNKDAQGFPALDYLLNGLATTNSAIVALYTTDAKATGRKQYLQTVAAKMLAKITAVKDAWGGYRGTFIAATSTSVTGSISLMTNAYVLYYERYVRSGKIGLPVGAMTGTAAPELTEAYYTPTLSKDLAIAAMNSVAAFYEGIYYNGSNNGMGFKDYLAAIGTKDDNGTPMANVIATEMEEVRTALTTIPAPITTAVTTNRAEVLKLYDQMQQVVPLLKVDMVSAFGISITYTDNDGD</sequence>
<evidence type="ECO:0000256" key="2">
    <source>
        <dbReference type="ARBA" id="ARBA00022729"/>
    </source>
</evidence>
<dbReference type="Gene3D" id="1.20.1420.20">
    <property type="entry name" value="M75 peptidase, HXXE motif"/>
    <property type="match status" value="1"/>
</dbReference>
<dbReference type="Proteomes" id="UP001500067">
    <property type="component" value="Unassembled WGS sequence"/>
</dbReference>
<name>A0ABP8N322_9BACT</name>
<feature type="domain" description="Imelysin-like" evidence="3">
    <location>
        <begin position="43"/>
        <end position="338"/>
    </location>
</feature>
<keyword evidence="5" id="KW-1185">Reference proteome</keyword>
<evidence type="ECO:0000313" key="4">
    <source>
        <dbReference type="EMBL" id="GAA4460433.1"/>
    </source>
</evidence>
<accession>A0ABP8N322</accession>
<protein>
    <submittedName>
        <fullName evidence="4">Imelysin family protein</fullName>
    </submittedName>
</protein>
<proteinExistence type="predicted"/>
<comment type="subcellular location">
    <subcellularLocation>
        <location evidence="1">Cell envelope</location>
    </subcellularLocation>
</comment>
<dbReference type="EMBL" id="BAABFA010000004">
    <property type="protein sequence ID" value="GAA4460433.1"/>
    <property type="molecule type" value="Genomic_DNA"/>
</dbReference>
<comment type="caution">
    <text evidence="4">The sequence shown here is derived from an EMBL/GenBank/DDBJ whole genome shotgun (WGS) entry which is preliminary data.</text>
</comment>
<dbReference type="InterPro" id="IPR038352">
    <property type="entry name" value="Imelysin_sf"/>
</dbReference>
<evidence type="ECO:0000313" key="5">
    <source>
        <dbReference type="Proteomes" id="UP001500067"/>
    </source>
</evidence>